<name>A0A1C3NZE9_9ACTN</name>
<accession>A0A1C3NZE9</accession>
<dbReference type="AlphaFoldDB" id="A0A1C3NZE9"/>
<sequence length="168" mass="18407">MIIDEEPGGAATVTRWIRDLYGREPGHSLWVVLDDPLRLALAQGWVLGELGLRDDDLAEDLAADDSNNRRFGEMLAALAEHWRSVYSTLRHDAGLLKAVNVAGAGMELVVMTAPEHIGRYPEGATIPAHSFVTRLEADEWVIAALARRLPVPGWPPSEQNVPGLEIDV</sequence>
<dbReference type="EMBL" id="FLUV01001391">
    <property type="protein sequence ID" value="SBW22924.1"/>
    <property type="molecule type" value="Genomic_DNA"/>
</dbReference>
<dbReference type="Proteomes" id="UP000199013">
    <property type="component" value="Unassembled WGS sequence"/>
</dbReference>
<evidence type="ECO:0000313" key="2">
    <source>
        <dbReference type="Proteomes" id="UP000199013"/>
    </source>
</evidence>
<proteinExistence type="predicted"/>
<protein>
    <submittedName>
        <fullName evidence="1">Uncharacterized protein</fullName>
    </submittedName>
</protein>
<gene>
    <name evidence="1" type="ORF">FDG2_3315</name>
</gene>
<organism evidence="1 2">
    <name type="scientific">Candidatus Protofrankia californiensis</name>
    <dbReference type="NCBI Taxonomy" id="1839754"/>
    <lineage>
        <taxon>Bacteria</taxon>
        <taxon>Bacillati</taxon>
        <taxon>Actinomycetota</taxon>
        <taxon>Actinomycetes</taxon>
        <taxon>Frankiales</taxon>
        <taxon>Frankiaceae</taxon>
        <taxon>Protofrankia</taxon>
    </lineage>
</organism>
<keyword evidence="2" id="KW-1185">Reference proteome</keyword>
<evidence type="ECO:0000313" key="1">
    <source>
        <dbReference type="EMBL" id="SBW22924.1"/>
    </source>
</evidence>
<reference evidence="2" key="1">
    <citation type="submission" date="2016-02" db="EMBL/GenBank/DDBJ databases">
        <authorList>
            <person name="Wibberg D."/>
        </authorList>
    </citation>
    <scope>NUCLEOTIDE SEQUENCE [LARGE SCALE GENOMIC DNA]</scope>
</reference>